<dbReference type="GO" id="GO:0044331">
    <property type="term" value="P:cell-cell adhesion mediated by cadherin"/>
    <property type="evidence" value="ECO:0007669"/>
    <property type="project" value="TreeGrafter"/>
</dbReference>
<dbReference type="SUPFAM" id="SSF49313">
    <property type="entry name" value="Cadherin-like"/>
    <property type="match status" value="2"/>
</dbReference>
<dbReference type="GO" id="GO:0045296">
    <property type="term" value="F:cadherin binding"/>
    <property type="evidence" value="ECO:0007669"/>
    <property type="project" value="TreeGrafter"/>
</dbReference>
<dbReference type="GO" id="GO:0016477">
    <property type="term" value="P:cell migration"/>
    <property type="evidence" value="ECO:0007669"/>
    <property type="project" value="TreeGrafter"/>
</dbReference>
<dbReference type="GO" id="GO:0016342">
    <property type="term" value="C:catenin complex"/>
    <property type="evidence" value="ECO:0007669"/>
    <property type="project" value="TreeGrafter"/>
</dbReference>
<evidence type="ECO:0000256" key="10">
    <source>
        <dbReference type="ARBA" id="ARBA00022989"/>
    </source>
</evidence>
<evidence type="ECO:0000256" key="4">
    <source>
        <dbReference type="ARBA" id="ARBA00022692"/>
    </source>
</evidence>
<dbReference type="CDD" id="cd11304">
    <property type="entry name" value="Cadherin_repeat"/>
    <property type="match status" value="2"/>
</dbReference>
<dbReference type="AlphaFoldDB" id="A0AAJ7UHJ0"/>
<dbReference type="GO" id="GO:0000902">
    <property type="term" value="P:cell morphogenesis"/>
    <property type="evidence" value="ECO:0007669"/>
    <property type="project" value="TreeGrafter"/>
</dbReference>
<evidence type="ECO:0000313" key="17">
    <source>
        <dbReference type="RefSeq" id="XP_032835889.1"/>
    </source>
</evidence>
<comment type="subcellular location">
    <subcellularLocation>
        <location evidence="2">Cell membrane</location>
    </subcellularLocation>
    <subcellularLocation>
        <location evidence="1">Membrane</location>
        <topology evidence="1">Single-pass membrane protein</topology>
    </subcellularLocation>
</comment>
<feature type="signal peptide" evidence="14">
    <location>
        <begin position="1"/>
        <end position="36"/>
    </location>
</feature>
<evidence type="ECO:0000313" key="16">
    <source>
        <dbReference type="Proteomes" id="UP001318040"/>
    </source>
</evidence>
<keyword evidence="9" id="KW-0130">Cell adhesion</keyword>
<evidence type="ECO:0000259" key="15">
    <source>
        <dbReference type="PROSITE" id="PS50268"/>
    </source>
</evidence>
<dbReference type="GO" id="GO:0008013">
    <property type="term" value="F:beta-catenin binding"/>
    <property type="evidence" value="ECO:0007669"/>
    <property type="project" value="TreeGrafter"/>
</dbReference>
<protein>
    <submittedName>
        <fullName evidence="17">Cadherin-4-like</fullName>
    </submittedName>
</protein>
<evidence type="ECO:0000256" key="2">
    <source>
        <dbReference type="ARBA" id="ARBA00004236"/>
    </source>
</evidence>
<evidence type="ECO:0000256" key="1">
    <source>
        <dbReference type="ARBA" id="ARBA00004167"/>
    </source>
</evidence>
<evidence type="ECO:0000256" key="6">
    <source>
        <dbReference type="ARBA" id="ARBA00022729"/>
    </source>
</evidence>
<dbReference type="InterPro" id="IPR020894">
    <property type="entry name" value="Cadherin_CS"/>
</dbReference>
<dbReference type="Pfam" id="PF00028">
    <property type="entry name" value="Cadherin"/>
    <property type="match status" value="2"/>
</dbReference>
<dbReference type="GO" id="GO:0005509">
    <property type="term" value="F:calcium ion binding"/>
    <property type="evidence" value="ECO:0007669"/>
    <property type="project" value="UniProtKB-UniRule"/>
</dbReference>
<dbReference type="GO" id="GO:0007156">
    <property type="term" value="P:homophilic cell adhesion via plasma membrane adhesion molecules"/>
    <property type="evidence" value="ECO:0007669"/>
    <property type="project" value="InterPro"/>
</dbReference>
<keyword evidence="6 14" id="KW-0732">Signal</keyword>
<evidence type="ECO:0000256" key="13">
    <source>
        <dbReference type="PROSITE-ProRule" id="PRU00043"/>
    </source>
</evidence>
<dbReference type="GO" id="GO:0034332">
    <property type="term" value="P:adherens junction organization"/>
    <property type="evidence" value="ECO:0007669"/>
    <property type="project" value="TreeGrafter"/>
</dbReference>
<keyword evidence="7" id="KW-0677">Repeat</keyword>
<keyword evidence="8 13" id="KW-0106">Calcium</keyword>
<evidence type="ECO:0000256" key="9">
    <source>
        <dbReference type="ARBA" id="ARBA00022889"/>
    </source>
</evidence>
<keyword evidence="12" id="KW-0325">Glycoprotein</keyword>
<dbReference type="GO" id="GO:0016339">
    <property type="term" value="P:calcium-dependent cell-cell adhesion via plasma membrane cell adhesion molecules"/>
    <property type="evidence" value="ECO:0007669"/>
    <property type="project" value="TreeGrafter"/>
</dbReference>
<evidence type="ECO:0000256" key="12">
    <source>
        <dbReference type="ARBA" id="ARBA00023180"/>
    </source>
</evidence>
<keyword evidence="5" id="KW-0479">Metal-binding</keyword>
<dbReference type="PROSITE" id="PS00232">
    <property type="entry name" value="CADHERIN_1"/>
    <property type="match status" value="1"/>
</dbReference>
<feature type="chain" id="PRO_5042494050" evidence="14">
    <location>
        <begin position="37"/>
        <end position="328"/>
    </location>
</feature>
<proteinExistence type="predicted"/>
<keyword evidence="11" id="KW-0472">Membrane</keyword>
<dbReference type="KEGG" id="pmrn:116957687"/>
<name>A0AAJ7UHJ0_PETMA</name>
<dbReference type="RefSeq" id="XP_032835889.1">
    <property type="nucleotide sequence ID" value="XM_032979998.1"/>
</dbReference>
<feature type="domain" description="Cadherin" evidence="15">
    <location>
        <begin position="131"/>
        <end position="244"/>
    </location>
</feature>
<evidence type="ECO:0000256" key="3">
    <source>
        <dbReference type="ARBA" id="ARBA00022475"/>
    </source>
</evidence>
<keyword evidence="16" id="KW-1185">Reference proteome</keyword>
<evidence type="ECO:0000256" key="5">
    <source>
        <dbReference type="ARBA" id="ARBA00022723"/>
    </source>
</evidence>
<accession>A0AAJ7UHJ0</accession>
<sequence length="328" mass="36112">MSSSISECGTEERTPWVRLMERRVMMLLLLAVAAVALITEQQSQVSVPENDRGPFPKLLVQVKSDTAGVDIRYALLGDGADQHPVGLFVMDTVTGRVSVTRSLDREVIAQYRPVDLVVDVIDVNDNRPTFAKKVFHSSVVEGSPRGTFVMRVVASDMDDPLTLNGAIRYHIVLQVPMVTAHRVFTIDRFTGIITNTVRLDRERVAHFSLVVMASDMEGDANIGLSTTATAIVTITDINDHAPEFTTTVANSASKGVREPLATAKMVNKKRKSPYRSDFESSEGMDLTADEQLRESASGAMPPKRTGKARAAGKVRVSDVFLMWMSRFR</sequence>
<dbReference type="InterPro" id="IPR002126">
    <property type="entry name" value="Cadherin-like_dom"/>
</dbReference>
<evidence type="ECO:0000256" key="14">
    <source>
        <dbReference type="SAM" id="SignalP"/>
    </source>
</evidence>
<dbReference type="Proteomes" id="UP001318040">
    <property type="component" value="Chromosome 81"/>
</dbReference>
<dbReference type="FunFam" id="2.60.40.60:FF:000011">
    <property type="entry name" value="Cadherin 1"/>
    <property type="match status" value="1"/>
</dbReference>
<dbReference type="GO" id="GO:0007043">
    <property type="term" value="P:cell-cell junction assembly"/>
    <property type="evidence" value="ECO:0007669"/>
    <property type="project" value="TreeGrafter"/>
</dbReference>
<evidence type="ECO:0000256" key="8">
    <source>
        <dbReference type="ARBA" id="ARBA00022837"/>
    </source>
</evidence>
<organism evidence="16 17">
    <name type="scientific">Petromyzon marinus</name>
    <name type="common">Sea lamprey</name>
    <dbReference type="NCBI Taxonomy" id="7757"/>
    <lineage>
        <taxon>Eukaryota</taxon>
        <taxon>Metazoa</taxon>
        <taxon>Chordata</taxon>
        <taxon>Craniata</taxon>
        <taxon>Vertebrata</taxon>
        <taxon>Cyclostomata</taxon>
        <taxon>Hyperoartia</taxon>
        <taxon>Petromyzontiformes</taxon>
        <taxon>Petromyzontidae</taxon>
        <taxon>Petromyzon</taxon>
    </lineage>
</organism>
<keyword evidence="10" id="KW-1133">Transmembrane helix</keyword>
<feature type="domain" description="Cadherin" evidence="15">
    <location>
        <begin position="39"/>
        <end position="130"/>
    </location>
</feature>
<dbReference type="PRINTS" id="PR00205">
    <property type="entry name" value="CADHERIN"/>
</dbReference>
<reference evidence="17" key="1">
    <citation type="submission" date="2025-08" db="UniProtKB">
        <authorList>
            <consortium name="RefSeq"/>
        </authorList>
    </citation>
    <scope>IDENTIFICATION</scope>
    <source>
        <tissue evidence="17">Sperm</tissue>
    </source>
</reference>
<keyword evidence="4" id="KW-0812">Transmembrane</keyword>
<dbReference type="InterPro" id="IPR039808">
    <property type="entry name" value="Cadherin"/>
</dbReference>
<evidence type="ECO:0000256" key="11">
    <source>
        <dbReference type="ARBA" id="ARBA00023136"/>
    </source>
</evidence>
<dbReference type="GO" id="GO:0005912">
    <property type="term" value="C:adherens junction"/>
    <property type="evidence" value="ECO:0007669"/>
    <property type="project" value="TreeGrafter"/>
</dbReference>
<keyword evidence="3" id="KW-1003">Cell membrane</keyword>
<dbReference type="PANTHER" id="PTHR24027">
    <property type="entry name" value="CADHERIN-23"/>
    <property type="match status" value="1"/>
</dbReference>
<dbReference type="PROSITE" id="PS50268">
    <property type="entry name" value="CADHERIN_2"/>
    <property type="match status" value="2"/>
</dbReference>
<dbReference type="Gene3D" id="2.60.40.60">
    <property type="entry name" value="Cadherins"/>
    <property type="match status" value="2"/>
</dbReference>
<dbReference type="PANTHER" id="PTHR24027:SF422">
    <property type="entry name" value="CADHERIN DOMAIN-CONTAINING PROTEIN"/>
    <property type="match status" value="1"/>
</dbReference>
<dbReference type="FunFam" id="2.60.40.60:FF:000022">
    <property type="entry name" value="Cadherin 2"/>
    <property type="match status" value="1"/>
</dbReference>
<gene>
    <name evidence="17" type="primary">LOC116957687</name>
</gene>
<evidence type="ECO:0000256" key="7">
    <source>
        <dbReference type="ARBA" id="ARBA00022737"/>
    </source>
</evidence>
<dbReference type="SMART" id="SM00112">
    <property type="entry name" value="CA"/>
    <property type="match status" value="2"/>
</dbReference>
<dbReference type="InterPro" id="IPR015919">
    <property type="entry name" value="Cadherin-like_sf"/>
</dbReference>